<feature type="domain" description="Protein kinase" evidence="11">
    <location>
        <begin position="332"/>
        <end position="717"/>
    </location>
</feature>
<evidence type="ECO:0000256" key="6">
    <source>
        <dbReference type="ARBA" id="ARBA00023137"/>
    </source>
</evidence>
<dbReference type="GO" id="GO:0043235">
    <property type="term" value="C:receptor complex"/>
    <property type="evidence" value="ECO:0007669"/>
    <property type="project" value="TreeGrafter"/>
</dbReference>
<dbReference type="SUPFAM" id="SSF56112">
    <property type="entry name" value="Protein kinase-like (PK-like)"/>
    <property type="match status" value="1"/>
</dbReference>
<dbReference type="PANTHER" id="PTHR24416">
    <property type="entry name" value="TYROSINE-PROTEIN KINASE RECEPTOR"/>
    <property type="match status" value="1"/>
</dbReference>
<dbReference type="InterPro" id="IPR001245">
    <property type="entry name" value="Ser-Thr/Tyr_kinase_cat_dom"/>
</dbReference>
<gene>
    <name evidence="12" type="primary">PGFRA</name>
</gene>
<keyword evidence="10" id="KW-0732">Signal</keyword>
<evidence type="ECO:0000256" key="5">
    <source>
        <dbReference type="ARBA" id="ARBA00022840"/>
    </source>
</evidence>
<dbReference type="PROSITE" id="PS00107">
    <property type="entry name" value="PROTEIN_KINASE_ATP"/>
    <property type="match status" value="1"/>
</dbReference>
<dbReference type="CDD" id="cd00192">
    <property type="entry name" value="PTKc"/>
    <property type="match status" value="1"/>
</dbReference>
<name>V5I8L2_ANOGL</name>
<evidence type="ECO:0000256" key="1">
    <source>
        <dbReference type="ARBA" id="ARBA00004167"/>
    </source>
</evidence>
<dbReference type="Gene3D" id="3.30.200.20">
    <property type="entry name" value="Phosphorylase Kinase, domain 1"/>
    <property type="match status" value="1"/>
</dbReference>
<dbReference type="EMBL" id="GALX01004490">
    <property type="protein sequence ID" value="JAB63976.1"/>
    <property type="molecule type" value="Transcribed_RNA"/>
</dbReference>
<dbReference type="InterPro" id="IPR008266">
    <property type="entry name" value="Tyr_kinase_AS"/>
</dbReference>
<keyword evidence="4" id="KW-0418">Kinase</keyword>
<keyword evidence="3 8" id="KW-0547">Nucleotide-binding</keyword>
<keyword evidence="5 8" id="KW-0067">ATP-binding</keyword>
<proteinExistence type="predicted"/>
<feature type="binding site" evidence="8">
    <location>
        <position position="366"/>
    </location>
    <ligand>
        <name>ATP</name>
        <dbReference type="ChEBI" id="CHEBI:30616"/>
    </ligand>
</feature>
<accession>V5I8L2</accession>
<dbReference type="FunFam" id="1.10.510.10:FF:000554">
    <property type="entry name" value="Predicted protein"/>
    <property type="match status" value="1"/>
</dbReference>
<evidence type="ECO:0000256" key="8">
    <source>
        <dbReference type="PROSITE-ProRule" id="PRU10141"/>
    </source>
</evidence>
<dbReference type="AlphaFoldDB" id="V5I8L2"/>
<keyword evidence="6" id="KW-0829">Tyrosine-protein kinase</keyword>
<dbReference type="PROSITE" id="PS00109">
    <property type="entry name" value="PROTEIN_KINASE_TYR"/>
    <property type="match status" value="1"/>
</dbReference>
<sequence length="746" mass="85530">MLAIPSLFLLVMLKVSAEVITLTPTTGPIVSDLSVHTFLDGNGYIRLNITWGDILYDAEYVSISFGSTEECNPISDVENYALKNHCIIRPSMDLQHPADHIIHGCVYNVSLEDKALPAKSQSVIYKVPECVEKRCKCGDFSNSPNKVTSLTPVTENMFLLAWNTTTDDNITVHYIYYQRKDIKDSTKTYIPERSFQYRNNAVEIPMHDLKEDVVYTINVAFIDEFNECTYGSTIDYCQPSDSRAYLIAIGVIAVIIIMLVSYKLSVWSPRVRTKLERYFFLSKSYEPYENQDIATPLSQLKLREEINAQYTPLEFALKAHKYDEYEFPRNKIIMIEVIGVGEFAKVFKGKAYDLGGKPGFSWVAVKQMKDGASDEEILDFQTEIDTLKKIGNHENIVRLLGCVTMEEPYLMIMELVIGGSLKNYLIRLRKKWAEKNIPRIFFPDDMDEELLRSNSQKLPEAKINYTTCVFDTSDGSYIIPTTPRSADSSVFLKTGTDQNLQQIQTSTLRQPETPSSMNSSRIPSSAETELTNLDLETPTPLTAEINRLPEPVLDHTELQQFAFQIANGMRYVEKLSITHRDLAARNILITSNKLLKISDFGMSRSGSYVNRKPKKMPLRWMAIESIEEKSWDNKSDVWSFGVVLWEIGTLGAFPYEHTHDFFVLPELKKGKRLERPKICTDELYALMLRCWSEKPEDRPTFGDLAEELDVKKRRVYIDFERLSPKYVFPPTRNVNEVRNESKSENK</sequence>
<dbReference type="Gene3D" id="1.10.510.10">
    <property type="entry name" value="Transferase(Phosphotransferase) domain 1"/>
    <property type="match status" value="1"/>
</dbReference>
<dbReference type="GO" id="GO:0004714">
    <property type="term" value="F:transmembrane receptor protein tyrosine kinase activity"/>
    <property type="evidence" value="ECO:0007669"/>
    <property type="project" value="UniProtKB-EC"/>
</dbReference>
<dbReference type="InterPro" id="IPR000719">
    <property type="entry name" value="Prot_kinase_dom"/>
</dbReference>
<evidence type="ECO:0000259" key="11">
    <source>
        <dbReference type="PROSITE" id="PS50011"/>
    </source>
</evidence>
<dbReference type="PANTHER" id="PTHR24416:SF594">
    <property type="entry name" value="PROTEIN KINASE DOMAIN-CONTAINING PROTEIN"/>
    <property type="match status" value="1"/>
</dbReference>
<dbReference type="InterPro" id="IPR050122">
    <property type="entry name" value="RTK"/>
</dbReference>
<dbReference type="InterPro" id="IPR011009">
    <property type="entry name" value="Kinase-like_dom_sf"/>
</dbReference>
<feature type="compositionally biased region" description="Low complexity" evidence="9">
    <location>
        <begin position="515"/>
        <end position="525"/>
    </location>
</feature>
<comment type="catalytic activity">
    <reaction evidence="7">
        <text>L-tyrosyl-[protein] + ATP = O-phospho-L-tyrosyl-[protein] + ADP + H(+)</text>
        <dbReference type="Rhea" id="RHEA:10596"/>
        <dbReference type="Rhea" id="RHEA-COMP:10136"/>
        <dbReference type="Rhea" id="RHEA-COMP:20101"/>
        <dbReference type="ChEBI" id="CHEBI:15378"/>
        <dbReference type="ChEBI" id="CHEBI:30616"/>
        <dbReference type="ChEBI" id="CHEBI:46858"/>
        <dbReference type="ChEBI" id="CHEBI:61978"/>
        <dbReference type="ChEBI" id="CHEBI:456216"/>
        <dbReference type="EC" id="2.7.10.1"/>
    </reaction>
</comment>
<reference evidence="12" key="1">
    <citation type="submission" date="2013-07" db="EMBL/GenBank/DDBJ databases">
        <title>Midgut Transcriptome Profiling of Anoplphora glabripennis, a Lignocellulose Degrading, Wood-Boring Cerambycid.</title>
        <authorList>
            <person name="Scully E.D."/>
            <person name="Hoover K."/>
            <person name="Carlson J.E."/>
            <person name="Tien M."/>
            <person name="Geib S.M."/>
        </authorList>
    </citation>
    <scope>NUCLEOTIDE SEQUENCE</scope>
</reference>
<dbReference type="GO" id="GO:0005886">
    <property type="term" value="C:plasma membrane"/>
    <property type="evidence" value="ECO:0007669"/>
    <property type="project" value="TreeGrafter"/>
</dbReference>
<evidence type="ECO:0000256" key="9">
    <source>
        <dbReference type="SAM" id="MobiDB-lite"/>
    </source>
</evidence>
<evidence type="ECO:0000256" key="3">
    <source>
        <dbReference type="ARBA" id="ARBA00022741"/>
    </source>
</evidence>
<dbReference type="InterPro" id="IPR017441">
    <property type="entry name" value="Protein_kinase_ATP_BS"/>
</dbReference>
<protein>
    <submittedName>
        <fullName evidence="12">Platelet-derived growth factor receptor alpha</fullName>
    </submittedName>
</protein>
<evidence type="ECO:0000256" key="10">
    <source>
        <dbReference type="SAM" id="SignalP"/>
    </source>
</evidence>
<dbReference type="GO" id="GO:0005524">
    <property type="term" value="F:ATP binding"/>
    <property type="evidence" value="ECO:0007669"/>
    <property type="project" value="UniProtKB-UniRule"/>
</dbReference>
<evidence type="ECO:0000256" key="2">
    <source>
        <dbReference type="ARBA" id="ARBA00022679"/>
    </source>
</evidence>
<evidence type="ECO:0000256" key="4">
    <source>
        <dbReference type="ARBA" id="ARBA00022777"/>
    </source>
</evidence>
<evidence type="ECO:0000313" key="12">
    <source>
        <dbReference type="EMBL" id="JAB63976.1"/>
    </source>
</evidence>
<dbReference type="GO" id="GO:0007169">
    <property type="term" value="P:cell surface receptor protein tyrosine kinase signaling pathway"/>
    <property type="evidence" value="ECO:0007669"/>
    <property type="project" value="TreeGrafter"/>
</dbReference>
<feature type="chain" id="PRO_5004738534" evidence="10">
    <location>
        <begin position="18"/>
        <end position="746"/>
    </location>
</feature>
<dbReference type="InterPro" id="IPR020635">
    <property type="entry name" value="Tyr_kinase_cat_dom"/>
</dbReference>
<keyword evidence="2" id="KW-0808">Transferase</keyword>
<organism evidence="12">
    <name type="scientific">Anoplophora glabripennis</name>
    <name type="common">Asian longhorn beetle</name>
    <name type="synonym">Anoplophora nobilis</name>
    <dbReference type="NCBI Taxonomy" id="217634"/>
    <lineage>
        <taxon>Eukaryota</taxon>
        <taxon>Metazoa</taxon>
        <taxon>Ecdysozoa</taxon>
        <taxon>Arthropoda</taxon>
        <taxon>Hexapoda</taxon>
        <taxon>Insecta</taxon>
        <taxon>Pterygota</taxon>
        <taxon>Neoptera</taxon>
        <taxon>Endopterygota</taxon>
        <taxon>Coleoptera</taxon>
        <taxon>Polyphaga</taxon>
        <taxon>Cucujiformia</taxon>
        <taxon>Chrysomeloidea</taxon>
        <taxon>Cerambycidae</taxon>
        <taxon>Lamiinae</taxon>
        <taxon>Lamiini</taxon>
        <taxon>Anoplophora</taxon>
    </lineage>
</organism>
<evidence type="ECO:0000256" key="7">
    <source>
        <dbReference type="ARBA" id="ARBA00051243"/>
    </source>
</evidence>
<feature type="region of interest" description="Disordered" evidence="9">
    <location>
        <begin position="507"/>
        <end position="537"/>
    </location>
</feature>
<dbReference type="Pfam" id="PF07714">
    <property type="entry name" value="PK_Tyr_Ser-Thr"/>
    <property type="match status" value="1"/>
</dbReference>
<dbReference type="SMART" id="SM00219">
    <property type="entry name" value="TyrKc"/>
    <property type="match status" value="1"/>
</dbReference>
<comment type="subcellular location">
    <subcellularLocation>
        <location evidence="1">Membrane</location>
        <topology evidence="1">Single-pass membrane protein</topology>
    </subcellularLocation>
</comment>
<dbReference type="PROSITE" id="PS50011">
    <property type="entry name" value="PROTEIN_KINASE_DOM"/>
    <property type="match status" value="1"/>
</dbReference>
<feature type="signal peptide" evidence="10">
    <location>
        <begin position="1"/>
        <end position="17"/>
    </location>
</feature>
<keyword evidence="12" id="KW-0675">Receptor</keyword>